<evidence type="ECO:0000259" key="6">
    <source>
        <dbReference type="Pfam" id="PF14833"/>
    </source>
</evidence>
<evidence type="ECO:0000259" key="5">
    <source>
        <dbReference type="Pfam" id="PF03446"/>
    </source>
</evidence>
<evidence type="ECO:0000256" key="1">
    <source>
        <dbReference type="ARBA" id="ARBA00007598"/>
    </source>
</evidence>
<keyword evidence="3" id="KW-0520">NAD</keyword>
<evidence type="ECO:0000313" key="8">
    <source>
        <dbReference type="Proteomes" id="UP000247810"/>
    </source>
</evidence>
<dbReference type="PANTHER" id="PTHR43580:SF8">
    <property type="entry name" value="6-PHOSPHOGLUCONATE DEHYDROGENASE NADP-BINDING DOMAIN-CONTAINING PROTEIN-RELATED"/>
    <property type="match status" value="1"/>
</dbReference>
<dbReference type="Gene3D" id="3.40.50.720">
    <property type="entry name" value="NAD(P)-binding Rossmann-like Domain"/>
    <property type="match status" value="1"/>
</dbReference>
<dbReference type="GO" id="GO:0051287">
    <property type="term" value="F:NAD binding"/>
    <property type="evidence" value="ECO:0007669"/>
    <property type="project" value="InterPro"/>
</dbReference>
<dbReference type="InterPro" id="IPR036291">
    <property type="entry name" value="NAD(P)-bd_dom_sf"/>
</dbReference>
<dbReference type="PIRSF" id="PIRSF000103">
    <property type="entry name" value="HIBADH"/>
    <property type="match status" value="1"/>
</dbReference>
<dbReference type="InterPro" id="IPR008927">
    <property type="entry name" value="6-PGluconate_DH-like_C_sf"/>
</dbReference>
<name>A0A319DQW6_9EURO</name>
<dbReference type="EMBL" id="KZ825797">
    <property type="protein sequence ID" value="PYI00021.1"/>
    <property type="molecule type" value="Genomic_DNA"/>
</dbReference>
<dbReference type="GO" id="GO:0016491">
    <property type="term" value="F:oxidoreductase activity"/>
    <property type="evidence" value="ECO:0007669"/>
    <property type="project" value="UniProtKB-KW"/>
</dbReference>
<dbReference type="Gene3D" id="1.10.1040.10">
    <property type="entry name" value="N-(1-d-carboxylethyl)-l-norvaline Dehydrogenase, domain 2"/>
    <property type="match status" value="1"/>
</dbReference>
<organism evidence="7 8">
    <name type="scientific">Aspergillus ellipticus CBS 707.79</name>
    <dbReference type="NCBI Taxonomy" id="1448320"/>
    <lineage>
        <taxon>Eukaryota</taxon>
        <taxon>Fungi</taxon>
        <taxon>Dikarya</taxon>
        <taxon>Ascomycota</taxon>
        <taxon>Pezizomycotina</taxon>
        <taxon>Eurotiomycetes</taxon>
        <taxon>Eurotiomycetidae</taxon>
        <taxon>Eurotiales</taxon>
        <taxon>Aspergillaceae</taxon>
        <taxon>Aspergillus</taxon>
        <taxon>Aspergillus subgen. Circumdati</taxon>
    </lineage>
</organism>
<dbReference type="SUPFAM" id="SSF51735">
    <property type="entry name" value="NAD(P)-binding Rossmann-fold domains"/>
    <property type="match status" value="1"/>
</dbReference>
<dbReference type="AlphaFoldDB" id="A0A319DQW6"/>
<sequence length="336" mass="35393">MDPSPSTPDAPIPKLGWIGLGSMGQAMALNLQTHLSHTNSPPLHIYNRTAARGQPLLAIGAISSSSIQALLQAVDICFIAVSDSNAVTSIINTILEVPAADLHQKIIVDTSTIAPGTSAWAQGCLRERGASFVAAPVFGASPIAKEGKLLVILAGADKAVKAVEPFLVGVLARKTLYLGEDAAKASLLKTTGNFLTAGFMELIAEAHVFAEKTGLGSDALESLVEHQYGPLPFAMSKRLTGGFYLPKRDERPWSDLNLAVKDVGLGVECAEKVGTRLPVADLVLSHLEEARRYGEVNGRALDSSSMYGVLRERAGLGFESEVVRRRDGGDGGLSGL</sequence>
<dbReference type="SUPFAM" id="SSF48179">
    <property type="entry name" value="6-phosphogluconate dehydrogenase C-terminal domain-like"/>
    <property type="match status" value="1"/>
</dbReference>
<comment type="similarity">
    <text evidence="1">Belongs to the HIBADH-related family. NP60 subfamily.</text>
</comment>
<dbReference type="InterPro" id="IPR029154">
    <property type="entry name" value="HIBADH-like_NADP-bd"/>
</dbReference>
<dbReference type="Pfam" id="PF03446">
    <property type="entry name" value="NAD_binding_2"/>
    <property type="match status" value="1"/>
</dbReference>
<dbReference type="VEuPathDB" id="FungiDB:BO71DRAFT_404751"/>
<dbReference type="GO" id="GO:0050661">
    <property type="term" value="F:NADP binding"/>
    <property type="evidence" value="ECO:0007669"/>
    <property type="project" value="InterPro"/>
</dbReference>
<evidence type="ECO:0000256" key="3">
    <source>
        <dbReference type="ARBA" id="ARBA00023027"/>
    </source>
</evidence>
<accession>A0A319DQW6</accession>
<proteinExistence type="inferred from homology"/>
<dbReference type="Pfam" id="PF14833">
    <property type="entry name" value="NAD_binding_11"/>
    <property type="match status" value="1"/>
</dbReference>
<feature type="domain" description="6-phosphogluconate dehydrogenase NADP-binding" evidence="5">
    <location>
        <begin position="14"/>
        <end position="170"/>
    </location>
</feature>
<gene>
    <name evidence="7" type="ORF">BO71DRAFT_404751</name>
</gene>
<dbReference type="InterPro" id="IPR013328">
    <property type="entry name" value="6PGD_dom2"/>
</dbReference>
<dbReference type="Proteomes" id="UP000247810">
    <property type="component" value="Unassembled WGS sequence"/>
</dbReference>
<dbReference type="InterPro" id="IPR006115">
    <property type="entry name" value="6PGDH_NADP-bd"/>
</dbReference>
<keyword evidence="8" id="KW-1185">Reference proteome</keyword>
<dbReference type="InterPro" id="IPR015815">
    <property type="entry name" value="HIBADH-related"/>
</dbReference>
<dbReference type="STRING" id="1448320.A0A319DQW6"/>
<feature type="active site" evidence="4">
    <location>
        <position position="189"/>
    </location>
</feature>
<dbReference type="InterPro" id="IPR051265">
    <property type="entry name" value="HIBADH-related_NP60_sf"/>
</dbReference>
<feature type="domain" description="3-hydroxyisobutyrate dehydrogenase-like NAD-binding" evidence="6">
    <location>
        <begin position="185"/>
        <end position="309"/>
    </location>
</feature>
<evidence type="ECO:0000256" key="2">
    <source>
        <dbReference type="ARBA" id="ARBA00023002"/>
    </source>
</evidence>
<dbReference type="PANTHER" id="PTHR43580">
    <property type="entry name" value="OXIDOREDUCTASE GLYR1-RELATED"/>
    <property type="match status" value="1"/>
</dbReference>
<evidence type="ECO:0000313" key="7">
    <source>
        <dbReference type="EMBL" id="PYI00021.1"/>
    </source>
</evidence>
<dbReference type="OrthoDB" id="435038at2759"/>
<reference evidence="7 8" key="1">
    <citation type="submission" date="2018-02" db="EMBL/GenBank/DDBJ databases">
        <title>The genomes of Aspergillus section Nigri reveals drivers in fungal speciation.</title>
        <authorList>
            <consortium name="DOE Joint Genome Institute"/>
            <person name="Vesth T.C."/>
            <person name="Nybo J."/>
            <person name="Theobald S."/>
            <person name="Brandl J."/>
            <person name="Frisvad J.C."/>
            <person name="Nielsen K.F."/>
            <person name="Lyhne E.K."/>
            <person name="Kogle M.E."/>
            <person name="Kuo A."/>
            <person name="Riley R."/>
            <person name="Clum A."/>
            <person name="Nolan M."/>
            <person name="Lipzen A."/>
            <person name="Salamov A."/>
            <person name="Henrissat B."/>
            <person name="Wiebenga A."/>
            <person name="De vries R.P."/>
            <person name="Grigoriev I.V."/>
            <person name="Mortensen U.H."/>
            <person name="Andersen M.R."/>
            <person name="Baker S.E."/>
        </authorList>
    </citation>
    <scope>NUCLEOTIDE SEQUENCE [LARGE SCALE GENOMIC DNA]</scope>
    <source>
        <strain evidence="7 8">CBS 707.79</strain>
    </source>
</reference>
<keyword evidence="2" id="KW-0560">Oxidoreductase</keyword>
<protein>
    <submittedName>
        <fullName evidence="7">3-hydroxyisobutyrate dehydrogenase</fullName>
    </submittedName>
</protein>
<evidence type="ECO:0000256" key="4">
    <source>
        <dbReference type="PIRSR" id="PIRSR000103-1"/>
    </source>
</evidence>